<evidence type="ECO:0000259" key="5">
    <source>
        <dbReference type="PROSITE" id="PS50089"/>
    </source>
</evidence>
<dbReference type="Gene3D" id="3.30.720.50">
    <property type="match status" value="1"/>
</dbReference>
<proteinExistence type="predicted"/>
<dbReference type="SUPFAM" id="SSF117839">
    <property type="entry name" value="WWE domain"/>
    <property type="match status" value="1"/>
</dbReference>
<organism evidence="6">
    <name type="scientific">Tupanvirus deep ocean</name>
    <dbReference type="NCBI Taxonomy" id="2126984"/>
    <lineage>
        <taxon>Viruses</taxon>
        <taxon>Varidnaviria</taxon>
        <taxon>Bamfordvirae</taxon>
        <taxon>Nucleocytoviricota</taxon>
        <taxon>Megaviricetes</taxon>
        <taxon>Imitervirales</taxon>
        <taxon>Mimiviridae</taxon>
        <taxon>Megamimivirinae</taxon>
        <taxon>Tupanvirus</taxon>
        <taxon>Tupanvirus altamarinense</taxon>
    </lineage>
</organism>
<dbReference type="InterPro" id="IPR004170">
    <property type="entry name" value="WWE_dom"/>
</dbReference>
<dbReference type="GO" id="GO:0061630">
    <property type="term" value="F:ubiquitin protein ligase activity"/>
    <property type="evidence" value="ECO:0007669"/>
    <property type="project" value="InterPro"/>
</dbReference>
<dbReference type="RefSeq" id="YP_010780406.1">
    <property type="nucleotide sequence ID" value="NC_075038.1"/>
</dbReference>
<feature type="domain" description="RING-type" evidence="5">
    <location>
        <begin position="24"/>
        <end position="64"/>
    </location>
</feature>
<dbReference type="InterPro" id="IPR037197">
    <property type="entry name" value="WWE_dom_sf"/>
</dbReference>
<dbReference type="Pfam" id="PF02825">
    <property type="entry name" value="WWE"/>
    <property type="match status" value="1"/>
</dbReference>
<dbReference type="GO" id="GO:0016055">
    <property type="term" value="P:Wnt signaling pathway"/>
    <property type="evidence" value="ECO:0007669"/>
    <property type="project" value="InterPro"/>
</dbReference>
<dbReference type="GeneID" id="80517097"/>
<dbReference type="InterPro" id="IPR001841">
    <property type="entry name" value="Znf_RING"/>
</dbReference>
<dbReference type="InterPro" id="IPR013083">
    <property type="entry name" value="Znf_RING/FYVE/PHD"/>
</dbReference>
<dbReference type="PROSITE" id="PS00518">
    <property type="entry name" value="ZF_RING_1"/>
    <property type="match status" value="1"/>
</dbReference>
<evidence type="ECO:0000256" key="1">
    <source>
        <dbReference type="ARBA" id="ARBA00022723"/>
    </source>
</evidence>
<reference evidence="6" key="1">
    <citation type="submission" date="2017-06" db="EMBL/GenBank/DDBJ databases">
        <authorList>
            <person name="Assis F.L."/>
            <person name="Abrahao J.S."/>
            <person name="Silva L."/>
            <person name="Khalil J.B."/>
            <person name="Rodrigues R."/>
            <person name="Silva L.S."/>
            <person name="Boratto P."/>
            <person name="Andrade M."/>
            <person name="Kroon E.G."/>
            <person name="Ribeiro B."/>
            <person name="Bergier I."/>
            <person name="Seligmann H."/>
            <person name="Ghigo E."/>
            <person name="Colson P."/>
            <person name="Levasseur A."/>
            <person name="Raoult D."/>
            <person name="Scola B.L."/>
        </authorList>
    </citation>
    <scope>NUCLEOTIDE SEQUENCE</scope>
    <source>
        <strain evidence="6">Deep ocean</strain>
    </source>
</reference>
<evidence type="ECO:0000256" key="2">
    <source>
        <dbReference type="ARBA" id="ARBA00022771"/>
    </source>
</evidence>
<evidence type="ECO:0000313" key="6">
    <source>
        <dbReference type="EMBL" id="QKU33798.1"/>
    </source>
</evidence>
<dbReference type="EMBL" id="MF405918">
    <property type="protein sequence ID" value="QKU33798.1"/>
    <property type="molecule type" value="Genomic_DNA"/>
</dbReference>
<keyword evidence="3" id="KW-0862">Zinc</keyword>
<dbReference type="InterPro" id="IPR033509">
    <property type="entry name" value="RNF146"/>
</dbReference>
<dbReference type="KEGG" id="vg:80517097"/>
<keyword evidence="2 4" id="KW-0863">Zinc-finger</keyword>
<dbReference type="PROSITE" id="PS50089">
    <property type="entry name" value="ZF_RING_2"/>
    <property type="match status" value="1"/>
</dbReference>
<evidence type="ECO:0000256" key="4">
    <source>
        <dbReference type="PROSITE-ProRule" id="PRU00175"/>
    </source>
</evidence>
<dbReference type="GO" id="GO:0006511">
    <property type="term" value="P:ubiquitin-dependent protein catabolic process"/>
    <property type="evidence" value="ECO:0007669"/>
    <property type="project" value="TreeGrafter"/>
</dbReference>
<reference evidence="6" key="2">
    <citation type="journal article" date="2018" name="Nat. Commun.">
        <title>Tailed giant Tupanvirus possesses the most complete translational apparatus of the known virosphere.</title>
        <authorList>
            <person name="Abrahao J."/>
            <person name="Silva L."/>
            <person name="Silva L.S."/>
            <person name="Khalil J.Y.B."/>
            <person name="Rodrigues R."/>
            <person name="Arantes T."/>
            <person name="Assis F."/>
            <person name="Boratto P."/>
            <person name="Andrade M."/>
            <person name="Kroon E.G."/>
            <person name="Ribeiro B."/>
            <person name="Bergier I."/>
            <person name="Seligmann H."/>
            <person name="Ghigo E."/>
            <person name="Colson P."/>
            <person name="Levasseur A."/>
            <person name="Kroemer G."/>
            <person name="Raoult D."/>
            <person name="La Scola B."/>
        </authorList>
    </citation>
    <scope>NUCLEOTIDE SEQUENCE [LARGE SCALE GENOMIC DNA]</scope>
    <source>
        <strain evidence="6">Deep ocean</strain>
    </source>
</reference>
<dbReference type="PANTHER" id="PTHR13417">
    <property type="entry name" value="E3 UBIQUITIN-PROTEIN LIGASE RNF146"/>
    <property type="match status" value="1"/>
</dbReference>
<dbReference type="Gene3D" id="3.30.40.10">
    <property type="entry name" value="Zinc/RING finger domain, C3HC4 (zinc finger)"/>
    <property type="match status" value="1"/>
</dbReference>
<name>A0A6N1NP13_9VIRU</name>
<keyword evidence="1" id="KW-0479">Metal-binding</keyword>
<dbReference type="GO" id="GO:0072572">
    <property type="term" value="F:poly-ADP-D-ribose binding"/>
    <property type="evidence" value="ECO:0007669"/>
    <property type="project" value="InterPro"/>
</dbReference>
<protein>
    <submittedName>
        <fullName evidence="6">RING finger protein 146</fullName>
    </submittedName>
</protein>
<sequence>MSSNENNPIDDIIDQIDQNEVDTCTKCLCHSNNLFSLSCNHFICLECMESLIDDNKYQNCPTCNNVLTKNLHIMYTQFLADPVAKLAYYHDIHVGDVLWWYGGNGHNWLYSKDQCAQLNSAFDMFEQSNDDSHDITQIQIQTGNNIHTYIIDFPNQVQYPKNTPNKQRPISCFKFKSASDLKKNKIIGITGKLL</sequence>
<dbReference type="PANTHER" id="PTHR13417:SF2">
    <property type="entry name" value="E3 UBIQUITIN-PROTEIN LIGASE RNF146"/>
    <property type="match status" value="1"/>
</dbReference>
<accession>A0A6N1NP13</accession>
<evidence type="ECO:0000256" key="3">
    <source>
        <dbReference type="ARBA" id="ARBA00022833"/>
    </source>
</evidence>
<dbReference type="InterPro" id="IPR017907">
    <property type="entry name" value="Znf_RING_CS"/>
</dbReference>
<dbReference type="SUPFAM" id="SSF57850">
    <property type="entry name" value="RING/U-box"/>
    <property type="match status" value="1"/>
</dbReference>
<dbReference type="CDD" id="cd16449">
    <property type="entry name" value="RING-HC"/>
    <property type="match status" value="1"/>
</dbReference>
<dbReference type="GO" id="GO:0008270">
    <property type="term" value="F:zinc ion binding"/>
    <property type="evidence" value="ECO:0007669"/>
    <property type="project" value="UniProtKB-KW"/>
</dbReference>